<comment type="caution">
    <text evidence="2">The sequence shown here is derived from an EMBL/GenBank/DDBJ whole genome shotgun (WGS) entry which is preliminary data.</text>
</comment>
<evidence type="ECO:0000313" key="3">
    <source>
        <dbReference type="Proteomes" id="UP000612746"/>
    </source>
</evidence>
<feature type="compositionally biased region" description="Basic residues" evidence="1">
    <location>
        <begin position="462"/>
        <end position="471"/>
    </location>
</feature>
<feature type="compositionally biased region" description="Polar residues" evidence="1">
    <location>
        <begin position="426"/>
        <end position="441"/>
    </location>
</feature>
<evidence type="ECO:0000256" key="1">
    <source>
        <dbReference type="SAM" id="MobiDB-lite"/>
    </source>
</evidence>
<reference evidence="2" key="1">
    <citation type="submission" date="2020-12" db="EMBL/GenBank/DDBJ databases">
        <title>Metabolic potential, ecology and presence of endohyphal bacteria is reflected in genomic diversity of Mucoromycotina.</title>
        <authorList>
            <person name="Muszewska A."/>
            <person name="Okrasinska A."/>
            <person name="Steczkiewicz K."/>
            <person name="Drgas O."/>
            <person name="Orlowska M."/>
            <person name="Perlinska-Lenart U."/>
            <person name="Aleksandrzak-Piekarczyk T."/>
            <person name="Szatraj K."/>
            <person name="Zielenkiewicz U."/>
            <person name="Pilsyk S."/>
            <person name="Malc E."/>
            <person name="Mieczkowski P."/>
            <person name="Kruszewska J.S."/>
            <person name="Biernat P."/>
            <person name="Pawlowska J."/>
        </authorList>
    </citation>
    <scope>NUCLEOTIDE SEQUENCE</scope>
    <source>
        <strain evidence="2">WA0000051536</strain>
    </source>
</reference>
<feature type="region of interest" description="Disordered" evidence="1">
    <location>
        <begin position="422"/>
        <end position="491"/>
    </location>
</feature>
<dbReference type="EMBL" id="JAEPRA010000005">
    <property type="protein sequence ID" value="KAG2185629.1"/>
    <property type="molecule type" value="Genomic_DNA"/>
</dbReference>
<accession>A0A8H7Q5X4</accession>
<dbReference type="OrthoDB" id="2280645at2759"/>
<sequence>MTSLTGNLDPVTPRNNSILNRRNSKDPSPHSNMPPSSLSSSTHLRKPHKGLSSIPSSIDIPLVLPTTPTIPNDEQVDTITDKILHLNVNDIENGYSAAIVHSGCPKLSDVVSQPFHNLVVDYSATPMTHKWSALDNQPISFHSEDVESFLAYPSMAPESWKSHGLESLGQYLANSTFDDKDSINSMVSLPPDSTDHYAWLNTPTKPSVRHILPLPVPKWRRKDRKSAINNNSSLGPPRVRAAKNCIASPDRAARMVLASLQADQSKPEESVISDIIDSTHLSVHDLAPHRDKIKKMKRTIGSDEVKDDVEERRPHISNGSRRRLRHQQRYTNNIQDFSTEQQQKLNEVRLPESAFDFSCPFQPRKLNPLSPRLTPSTIGLVKCLKNIPIPFHSTTNNINRQLKPLASQFDKQAISTITVMPARQPQPLNSTAHKQKGSSNSSHKDAHGLDDLPPTATSKTSKGTRPRRNKKSSQAARASGHGKDTTSSTVRTTEFLSSSSLLFDYGTSEEWMCWFCEFEVFVRGFVAARRKGGWYKRRKERNRRLREIEARQNNELISSSSSDLDEIDNPS</sequence>
<dbReference type="AlphaFoldDB" id="A0A8H7Q5X4"/>
<proteinExistence type="predicted"/>
<keyword evidence="3" id="KW-1185">Reference proteome</keyword>
<evidence type="ECO:0000313" key="2">
    <source>
        <dbReference type="EMBL" id="KAG2185629.1"/>
    </source>
</evidence>
<protein>
    <submittedName>
        <fullName evidence="2">Uncharacterized protein</fullName>
    </submittedName>
</protein>
<feature type="compositionally biased region" description="Low complexity" evidence="1">
    <location>
        <begin position="29"/>
        <end position="41"/>
    </location>
</feature>
<organism evidence="2 3">
    <name type="scientific">Umbelopsis vinacea</name>
    <dbReference type="NCBI Taxonomy" id="44442"/>
    <lineage>
        <taxon>Eukaryota</taxon>
        <taxon>Fungi</taxon>
        <taxon>Fungi incertae sedis</taxon>
        <taxon>Mucoromycota</taxon>
        <taxon>Mucoromycotina</taxon>
        <taxon>Umbelopsidomycetes</taxon>
        <taxon>Umbelopsidales</taxon>
        <taxon>Umbelopsidaceae</taxon>
        <taxon>Umbelopsis</taxon>
    </lineage>
</organism>
<feature type="region of interest" description="Disordered" evidence="1">
    <location>
        <begin position="1"/>
        <end position="53"/>
    </location>
</feature>
<dbReference type="Proteomes" id="UP000612746">
    <property type="component" value="Unassembled WGS sequence"/>
</dbReference>
<name>A0A8H7Q5X4_9FUNG</name>
<gene>
    <name evidence="2" type="ORF">INT44_002422</name>
</gene>